<dbReference type="InterPro" id="IPR010994">
    <property type="entry name" value="RuvA_2-like"/>
</dbReference>
<dbReference type="SUPFAM" id="SSF47781">
    <property type="entry name" value="RuvA domain 2-like"/>
    <property type="match status" value="1"/>
</dbReference>
<dbReference type="NCBIfam" id="TIGR00732">
    <property type="entry name" value="dprA"/>
    <property type="match status" value="1"/>
</dbReference>
<dbReference type="RefSeq" id="WP_014018721.1">
    <property type="nucleotide sequence ID" value="NC_015914.1"/>
</dbReference>
<dbReference type="PANTHER" id="PTHR43022:SF1">
    <property type="entry name" value="PROTEIN SMF"/>
    <property type="match status" value="1"/>
</dbReference>
<name>G0IZF0_CYCMS</name>
<dbReference type="InterPro" id="IPR057666">
    <property type="entry name" value="DrpA_SLOG"/>
</dbReference>
<evidence type="ECO:0000256" key="1">
    <source>
        <dbReference type="ARBA" id="ARBA00006525"/>
    </source>
</evidence>
<dbReference type="KEGG" id="cmr:Cycma_0648"/>
<dbReference type="HOGENOM" id="CLU_029601_0_3_10"/>
<dbReference type="PANTHER" id="PTHR43022">
    <property type="entry name" value="PROTEIN SMF"/>
    <property type="match status" value="1"/>
</dbReference>
<dbReference type="OrthoDB" id="9785707at2"/>
<feature type="domain" description="Smf/DprA SLOG" evidence="2">
    <location>
        <begin position="86"/>
        <end position="294"/>
    </location>
</feature>
<organism evidence="3 4">
    <name type="scientific">Cyclobacterium marinum (strain ATCC 25205 / DSM 745 / LMG 13164 / NCIMB 1802)</name>
    <name type="common">Flectobacillus marinus</name>
    <dbReference type="NCBI Taxonomy" id="880070"/>
    <lineage>
        <taxon>Bacteria</taxon>
        <taxon>Pseudomonadati</taxon>
        <taxon>Bacteroidota</taxon>
        <taxon>Cytophagia</taxon>
        <taxon>Cytophagales</taxon>
        <taxon>Cyclobacteriaceae</taxon>
        <taxon>Cyclobacterium</taxon>
    </lineage>
</organism>
<accession>G0IZF0</accession>
<dbReference type="eggNOG" id="COG0758">
    <property type="taxonomic scope" value="Bacteria"/>
</dbReference>
<dbReference type="InterPro" id="IPR003488">
    <property type="entry name" value="DprA"/>
</dbReference>
<proteinExistence type="inferred from homology"/>
<dbReference type="GO" id="GO:0009294">
    <property type="term" value="P:DNA-mediated transformation"/>
    <property type="evidence" value="ECO:0007669"/>
    <property type="project" value="InterPro"/>
</dbReference>
<keyword evidence="4" id="KW-1185">Reference proteome</keyword>
<dbReference type="EMBL" id="CP002955">
    <property type="protein sequence ID" value="AEL24423.1"/>
    <property type="molecule type" value="Genomic_DNA"/>
</dbReference>
<evidence type="ECO:0000259" key="2">
    <source>
        <dbReference type="Pfam" id="PF02481"/>
    </source>
</evidence>
<gene>
    <name evidence="3" type="ordered locus">Cycma_0648</name>
</gene>
<protein>
    <submittedName>
        <fullName evidence="3">DNA protecting protein DprA</fullName>
    </submittedName>
</protein>
<dbReference type="STRING" id="880070.Cycma_0648"/>
<dbReference type="Gene3D" id="3.40.50.450">
    <property type="match status" value="1"/>
</dbReference>
<dbReference type="Proteomes" id="UP000001635">
    <property type="component" value="Chromosome"/>
</dbReference>
<dbReference type="SUPFAM" id="SSF102405">
    <property type="entry name" value="MCP/YpsA-like"/>
    <property type="match status" value="1"/>
</dbReference>
<dbReference type="Pfam" id="PF02481">
    <property type="entry name" value="DNA_processg_A"/>
    <property type="match status" value="1"/>
</dbReference>
<dbReference type="AlphaFoldDB" id="G0IZF0"/>
<reference evidence="4" key="1">
    <citation type="submission" date="2011-07" db="EMBL/GenBank/DDBJ databases">
        <title>The complete genome of Cyclobacterium marinum DSM 745.</title>
        <authorList>
            <person name="Lucas S."/>
            <person name="Han J."/>
            <person name="Lapidus A."/>
            <person name="Bruce D."/>
            <person name="Goodwin L."/>
            <person name="Pitluck S."/>
            <person name="Peters L."/>
            <person name="Kyrpides N."/>
            <person name="Mavromatis K."/>
            <person name="Ivanova N."/>
            <person name="Ovchinnikova G."/>
            <person name="Chertkov O."/>
            <person name="Detter J.C."/>
            <person name="Tapia R."/>
            <person name="Han C."/>
            <person name="Land M."/>
            <person name="Hauser L."/>
            <person name="Markowitz V."/>
            <person name="Cheng J.-F."/>
            <person name="Hugenholtz P."/>
            <person name="Woyke T."/>
            <person name="Wu D."/>
            <person name="Tindall B."/>
            <person name="Schuetze A."/>
            <person name="Brambilla E."/>
            <person name="Klenk H.-P."/>
            <person name="Eisen J.A."/>
        </authorList>
    </citation>
    <scope>NUCLEOTIDE SEQUENCE [LARGE SCALE GENOMIC DNA]</scope>
    <source>
        <strain evidence="4">ATCC 25205 / DSM 745 / LMG 13164 / NCIMB 1802</strain>
    </source>
</reference>
<evidence type="ECO:0000313" key="3">
    <source>
        <dbReference type="EMBL" id="AEL24423.1"/>
    </source>
</evidence>
<evidence type="ECO:0000313" key="4">
    <source>
        <dbReference type="Proteomes" id="UP000001635"/>
    </source>
</evidence>
<sequence length="376" mass="41813">MTSKPDNDFLYSIALSLIPKLGPGTYKKIILHCGSAASFFNLPLGKLERIQGIGPKLLAFRKKKLNLLKEAEQIVEAANRNQIQIHSFHANNYPNRLKSISDAPPVLYSKGNLELNPKKTLGIVGTRKATQYGKNITHQITEELSRFQPCIISGLAYGIDIEAHRAALSRNLSTIGVMGSDLNTIYPSTHKKIAEQMMDCGGLLTEYKLGSEMSPSNFPQRNRIIAGLSDALIVVEAAKKGGALITAEIAYSYNREVFAVPGNLQSKYSEGCNDLIRNMKAGIYMSSKEIVNSLSWDMESRESSAQKVFPDTSLLDPLENKILERIFDKKEVEVNWLSHDLNVPISTLAVKLLNLEFLGFVKAFPGKKYQWLHSKQ</sequence>
<comment type="similarity">
    <text evidence="1">Belongs to the DprA/Smf family.</text>
</comment>